<gene>
    <name evidence="1" type="ORF">Dsin_000233</name>
</gene>
<evidence type="ECO:0000313" key="1">
    <source>
        <dbReference type="EMBL" id="KAK3228352.1"/>
    </source>
</evidence>
<evidence type="ECO:0000313" key="2">
    <source>
        <dbReference type="Proteomes" id="UP001281410"/>
    </source>
</evidence>
<sequence>MNFNVGGPSHFAYLSSYEDEVQLMADLEAIDAEQESINTQHGNIQHVIAQYLNQQNNQVTHEGSIPVDATDEYIKIRESTTIKSLKRFYRVIVKVFVEQYLKSPNANDVARLLRIGPTRF</sequence>
<comment type="caution">
    <text evidence="1">The sequence shown here is derived from an EMBL/GenBank/DDBJ whole genome shotgun (WGS) entry which is preliminary data.</text>
</comment>
<name>A0AAE0EHV2_9ROSI</name>
<dbReference type="PANTHER" id="PTHR47150">
    <property type="entry name" value="OS12G0169200 PROTEIN"/>
    <property type="match status" value="1"/>
</dbReference>
<reference evidence="1" key="1">
    <citation type="journal article" date="2023" name="Plant J.">
        <title>Genome sequences and population genomics provide insights into the demographic history, inbreeding, and mutation load of two 'living fossil' tree species of Dipteronia.</title>
        <authorList>
            <person name="Feng Y."/>
            <person name="Comes H.P."/>
            <person name="Chen J."/>
            <person name="Zhu S."/>
            <person name="Lu R."/>
            <person name="Zhang X."/>
            <person name="Li P."/>
            <person name="Qiu J."/>
            <person name="Olsen K.M."/>
            <person name="Qiu Y."/>
        </authorList>
    </citation>
    <scope>NUCLEOTIDE SEQUENCE</scope>
    <source>
        <strain evidence="1">NBL</strain>
    </source>
</reference>
<dbReference type="Proteomes" id="UP001281410">
    <property type="component" value="Unassembled WGS sequence"/>
</dbReference>
<proteinExistence type="predicted"/>
<dbReference type="EMBL" id="JANJYJ010000001">
    <property type="protein sequence ID" value="KAK3228352.1"/>
    <property type="molecule type" value="Genomic_DNA"/>
</dbReference>
<dbReference type="PANTHER" id="PTHR47150:SF7">
    <property type="entry name" value="NUCLEASE"/>
    <property type="match status" value="1"/>
</dbReference>
<accession>A0AAE0EHV2</accession>
<protein>
    <submittedName>
        <fullName evidence="1">Uncharacterized protein</fullName>
    </submittedName>
</protein>
<keyword evidence="2" id="KW-1185">Reference proteome</keyword>
<organism evidence="1 2">
    <name type="scientific">Dipteronia sinensis</name>
    <dbReference type="NCBI Taxonomy" id="43782"/>
    <lineage>
        <taxon>Eukaryota</taxon>
        <taxon>Viridiplantae</taxon>
        <taxon>Streptophyta</taxon>
        <taxon>Embryophyta</taxon>
        <taxon>Tracheophyta</taxon>
        <taxon>Spermatophyta</taxon>
        <taxon>Magnoliopsida</taxon>
        <taxon>eudicotyledons</taxon>
        <taxon>Gunneridae</taxon>
        <taxon>Pentapetalae</taxon>
        <taxon>rosids</taxon>
        <taxon>malvids</taxon>
        <taxon>Sapindales</taxon>
        <taxon>Sapindaceae</taxon>
        <taxon>Hippocastanoideae</taxon>
        <taxon>Acereae</taxon>
        <taxon>Dipteronia</taxon>
    </lineage>
</organism>
<dbReference type="AlphaFoldDB" id="A0AAE0EHV2"/>